<reference evidence="2" key="2">
    <citation type="submission" date="2025-08" db="UniProtKB">
        <authorList>
            <consortium name="RefSeq"/>
        </authorList>
    </citation>
    <scope>IDENTIFICATION</scope>
    <source>
        <tissue evidence="2">Leaf</tissue>
    </source>
</reference>
<evidence type="ECO:0000313" key="1">
    <source>
        <dbReference type="Proteomes" id="UP000790787"/>
    </source>
</evidence>
<proteinExistence type="predicted"/>
<name>A0AC58SB50_TOBAC</name>
<reference evidence="1" key="1">
    <citation type="journal article" date="2014" name="Nat. Commun.">
        <title>The tobacco genome sequence and its comparison with those of tomato and potato.</title>
        <authorList>
            <person name="Sierro N."/>
            <person name="Battey J.N."/>
            <person name="Ouadi S."/>
            <person name="Bakaher N."/>
            <person name="Bovet L."/>
            <person name="Willig A."/>
            <person name="Goepfert S."/>
            <person name="Peitsch M.C."/>
            <person name="Ivanov N.V."/>
        </authorList>
    </citation>
    <scope>NUCLEOTIDE SEQUENCE [LARGE SCALE GENOMIC DNA]</scope>
</reference>
<gene>
    <name evidence="2" type="primary">LOC142166778</name>
</gene>
<protein>
    <submittedName>
        <fullName evidence="2">Uncharacterized protein LOC142166778</fullName>
    </submittedName>
</protein>
<organism evidence="1 2">
    <name type="scientific">Nicotiana tabacum</name>
    <name type="common">Common tobacco</name>
    <dbReference type="NCBI Taxonomy" id="4097"/>
    <lineage>
        <taxon>Eukaryota</taxon>
        <taxon>Viridiplantae</taxon>
        <taxon>Streptophyta</taxon>
        <taxon>Embryophyta</taxon>
        <taxon>Tracheophyta</taxon>
        <taxon>Spermatophyta</taxon>
        <taxon>Magnoliopsida</taxon>
        <taxon>eudicotyledons</taxon>
        <taxon>Gunneridae</taxon>
        <taxon>Pentapetalae</taxon>
        <taxon>asterids</taxon>
        <taxon>lamiids</taxon>
        <taxon>Solanales</taxon>
        <taxon>Solanaceae</taxon>
        <taxon>Nicotianoideae</taxon>
        <taxon>Nicotianeae</taxon>
        <taxon>Nicotiana</taxon>
    </lineage>
</organism>
<dbReference type="RefSeq" id="XP_075082104.1">
    <property type="nucleotide sequence ID" value="XM_075226003.1"/>
</dbReference>
<keyword evidence="1" id="KW-1185">Reference proteome</keyword>
<evidence type="ECO:0000313" key="2">
    <source>
        <dbReference type="RefSeq" id="XP_075082104.1"/>
    </source>
</evidence>
<sequence length="102" mass="11506">MDTLCRNPSHTNLVILPKNPVVHTYLDMKPISLGNFINKVISRVVYDKLDGILPSIVSKNQSDFLKGRNIIENVLLTQEIITYISLRGKPANMVIKIDMDKA</sequence>
<accession>A0AC58SB50</accession>
<dbReference type="Proteomes" id="UP000790787">
    <property type="component" value="Chromosome 2"/>
</dbReference>